<organism evidence="3 4">
    <name type="scientific">Achromobacter spanius</name>
    <dbReference type="NCBI Taxonomy" id="217203"/>
    <lineage>
        <taxon>Bacteria</taxon>
        <taxon>Pseudomonadati</taxon>
        <taxon>Pseudomonadota</taxon>
        <taxon>Betaproteobacteria</taxon>
        <taxon>Burkholderiales</taxon>
        <taxon>Alcaligenaceae</taxon>
        <taxon>Achromobacter</taxon>
    </lineage>
</organism>
<feature type="region of interest" description="Disordered" evidence="1">
    <location>
        <begin position="665"/>
        <end position="712"/>
    </location>
</feature>
<dbReference type="Gene3D" id="1.10.510.10">
    <property type="entry name" value="Transferase(Phosphotransferase) domain 1"/>
    <property type="match status" value="1"/>
</dbReference>
<proteinExistence type="predicted"/>
<accession>A0A2S5GRQ0</accession>
<dbReference type="Gene3D" id="3.30.65.10">
    <property type="entry name" value="Bacterial Topoisomerase I, domain 1"/>
    <property type="match status" value="1"/>
</dbReference>
<feature type="domain" description="Protein kinase" evidence="2">
    <location>
        <begin position="13"/>
        <end position="295"/>
    </location>
</feature>
<evidence type="ECO:0000313" key="4">
    <source>
        <dbReference type="Proteomes" id="UP000239990"/>
    </source>
</evidence>
<evidence type="ECO:0000256" key="1">
    <source>
        <dbReference type="SAM" id="MobiDB-lite"/>
    </source>
</evidence>
<feature type="compositionally biased region" description="Low complexity" evidence="1">
    <location>
        <begin position="672"/>
        <end position="689"/>
    </location>
</feature>
<dbReference type="SUPFAM" id="SSF57783">
    <property type="entry name" value="Zinc beta-ribbon"/>
    <property type="match status" value="1"/>
</dbReference>
<comment type="caution">
    <text evidence="3">The sequence shown here is derived from an EMBL/GenBank/DDBJ whole genome shotgun (WGS) entry which is preliminary data.</text>
</comment>
<evidence type="ECO:0000259" key="2">
    <source>
        <dbReference type="PROSITE" id="PS50011"/>
    </source>
</evidence>
<sequence length="748" mass="82648">MKRLRVLADGLSINLDRLIGKGGEGEVYLMADDPGKAVKLYTTADRNSREAKVLAMVRSDLAKRAPLAAFPLAVVRNGDGSFAGFVMRVAKGHRPIHELYAPGSRKQHFPSVDYRFLARVSTNIAKAFAAVHEAGCVVGDINHSGILISSNATAMLIDADSFQFTADGRQYLCRVGVPEYTPPELQGSPLQGIVRTTDHDSFGLAVVVFQILLMGRHPFVGRVRRGEMPSDEERIRNFRYVYAEDRDVGMDQPPGTPALSDFSAELAQLFNQAFSKHGVGKRPSAKQWIVALEHFEASLVQCADNGMHFHSKGASECAWCEMERQLHTNLFLPYVPGESGVGRSAEELGSKGFDLQVIWARVERIAIPHIDELLPVLSTHSMTPSESARAALVQKEDSTVALGATLLTASMVILALAPKAWLVAVILAGWGILKLKPPKIKPLDPVPFRTAFYQAKMQWYQELDKWAQRVGLKILHEERGRLAASKQHLLALFDDEARQIQAYQLQRKDRQLQNYLEGFDIARANIKGVGHAKLAALSSYGIDTAADVRYERVLNVPGFGDGLARRLIEWRQRHETRFVFNSAETEMDRQQMARVRALIQTKSAPLKASLIRGVQEFEMRVLAFQRTSRNADPELQKAHELVEQARKDLDYLGLAEPLVSRPNTASNPRIAVSSRSSITTSSSVISPSPKRTPPMPQAGTNHGTVGSSPNCPRCGSSMRMRVARKGRNAGGNFWGCGRYPSCKGTKQI</sequence>
<dbReference type="InterPro" id="IPR000719">
    <property type="entry name" value="Prot_kinase_dom"/>
</dbReference>
<dbReference type="OrthoDB" id="5782056at2"/>
<feature type="compositionally biased region" description="Polar residues" evidence="1">
    <location>
        <begin position="698"/>
        <end position="710"/>
    </location>
</feature>
<name>A0A2S5GRQ0_9BURK</name>
<evidence type="ECO:0000313" key="3">
    <source>
        <dbReference type="EMBL" id="PPA75608.1"/>
    </source>
</evidence>
<reference evidence="3 4" key="1">
    <citation type="submission" date="2018-02" db="EMBL/GenBank/DDBJ databases">
        <title>Draft Genome of Achromobacter spanius stain 6.</title>
        <authorList>
            <person name="Gunasekera T.S."/>
            <person name="Radwan O."/>
            <person name="Ruiz O.N."/>
        </authorList>
    </citation>
    <scope>NUCLEOTIDE SEQUENCE [LARGE SCALE GENOMIC DNA]</scope>
    <source>
        <strain evidence="3 4">6</strain>
    </source>
</reference>
<dbReference type="Proteomes" id="UP000239990">
    <property type="component" value="Unassembled WGS sequence"/>
</dbReference>
<dbReference type="RefSeq" id="WP_104143697.1">
    <property type="nucleotide sequence ID" value="NZ_PREU01000005.1"/>
</dbReference>
<dbReference type="GO" id="GO:0004672">
    <property type="term" value="F:protein kinase activity"/>
    <property type="evidence" value="ECO:0007669"/>
    <property type="project" value="InterPro"/>
</dbReference>
<dbReference type="InterPro" id="IPR011009">
    <property type="entry name" value="Kinase-like_dom_sf"/>
</dbReference>
<dbReference type="Pfam" id="PF00069">
    <property type="entry name" value="Pkinase"/>
    <property type="match status" value="1"/>
</dbReference>
<gene>
    <name evidence="3" type="ORF">C4E15_12430</name>
</gene>
<protein>
    <recommendedName>
        <fullName evidence="2">Protein kinase domain-containing protein</fullName>
    </recommendedName>
</protein>
<dbReference type="AlphaFoldDB" id="A0A2S5GRQ0"/>
<dbReference type="GO" id="GO:0005524">
    <property type="term" value="F:ATP binding"/>
    <property type="evidence" value="ECO:0007669"/>
    <property type="project" value="InterPro"/>
</dbReference>
<dbReference type="PROSITE" id="PS50011">
    <property type="entry name" value="PROTEIN_KINASE_DOM"/>
    <property type="match status" value="1"/>
</dbReference>
<dbReference type="EMBL" id="PREU01000005">
    <property type="protein sequence ID" value="PPA75608.1"/>
    <property type="molecule type" value="Genomic_DNA"/>
</dbReference>
<dbReference type="SUPFAM" id="SSF56112">
    <property type="entry name" value="Protein kinase-like (PK-like)"/>
    <property type="match status" value="1"/>
</dbReference>